<dbReference type="CDD" id="cd06333">
    <property type="entry name" value="PBP1_ABC_RPA1789-like"/>
    <property type="match status" value="1"/>
</dbReference>
<dbReference type="SUPFAM" id="SSF53822">
    <property type="entry name" value="Periplasmic binding protein-like I"/>
    <property type="match status" value="1"/>
</dbReference>
<evidence type="ECO:0000313" key="3">
    <source>
        <dbReference type="EMBL" id="QEA03784.1"/>
    </source>
</evidence>
<dbReference type="EMBL" id="MN079076">
    <property type="protein sequence ID" value="QEA03784.1"/>
    <property type="molecule type" value="Genomic_DNA"/>
</dbReference>
<dbReference type="InterPro" id="IPR028082">
    <property type="entry name" value="Peripla_BP_I"/>
</dbReference>
<gene>
    <name evidence="3" type="primary">braC_1</name>
    <name evidence="3" type="ORF">KBTEX_00084</name>
</gene>
<evidence type="ECO:0000259" key="2">
    <source>
        <dbReference type="Pfam" id="PF13458"/>
    </source>
</evidence>
<dbReference type="PANTHER" id="PTHR30483:SF38">
    <property type="entry name" value="BLR7848 PROTEIN"/>
    <property type="match status" value="1"/>
</dbReference>
<dbReference type="InterPro" id="IPR051010">
    <property type="entry name" value="BCAA_transport"/>
</dbReference>
<sequence>MFRRLAIGFALGLCSLTVSAPLAAKEPVRIGGFMPVTGPASFLGDPEKKTLELYVDRLNEAGGVLGRQLELVAYDTGGSAAKARTFAKRLISADQVDVVIGGLTGSTMAVMPLMKRGEMPFISLSGSVAPIEPTRSWIFKTPQTDRMAAARVFDDMSRRGIERIGLLSGSGGFGSSGRKQSLAIAEAHGIEVVADETYAPKDTDMSAQLTSIANTEGVQAIFVFGFGQGPAIVTRNYHQLGLELPLYQSHGVASDKFIELAGENAAEGVRLPAPPLLVADQLPADDPQKTVLMDYKAAYEGRYGEPASTFGGYAYDALHLYVRAVRKAGTTARPAVRDALETVSDYVGVTGIFNLGSDDHMGLDRKTAFRMAEIHDGQWRLID</sequence>
<dbReference type="InterPro" id="IPR028081">
    <property type="entry name" value="Leu-bd"/>
</dbReference>
<name>A0A5B8R8L5_9ZZZZ</name>
<dbReference type="Gene3D" id="3.40.50.2300">
    <property type="match status" value="2"/>
</dbReference>
<protein>
    <submittedName>
        <fullName evidence="3">Leucine-, isoleucine-, valine-, threonine-, and alanine-binding protein</fullName>
    </submittedName>
</protein>
<reference evidence="3" key="1">
    <citation type="submission" date="2019-06" db="EMBL/GenBank/DDBJ databases">
        <authorList>
            <person name="Murdoch R.W."/>
            <person name="Fathepure B."/>
        </authorList>
    </citation>
    <scope>NUCLEOTIDE SEQUENCE</scope>
</reference>
<keyword evidence="1" id="KW-0732">Signal</keyword>
<proteinExistence type="predicted"/>
<organism evidence="3">
    <name type="scientific">uncultured organism</name>
    <dbReference type="NCBI Taxonomy" id="155900"/>
    <lineage>
        <taxon>unclassified sequences</taxon>
        <taxon>environmental samples</taxon>
    </lineage>
</organism>
<dbReference type="PANTHER" id="PTHR30483">
    <property type="entry name" value="LEUCINE-SPECIFIC-BINDING PROTEIN"/>
    <property type="match status" value="1"/>
</dbReference>
<accession>A0A5B8R8L5</accession>
<dbReference type="AlphaFoldDB" id="A0A5B8R8L5"/>
<dbReference type="Pfam" id="PF13458">
    <property type="entry name" value="Peripla_BP_6"/>
    <property type="match status" value="1"/>
</dbReference>
<feature type="domain" description="Leucine-binding protein" evidence="2">
    <location>
        <begin position="27"/>
        <end position="362"/>
    </location>
</feature>
<evidence type="ECO:0000256" key="1">
    <source>
        <dbReference type="ARBA" id="ARBA00022729"/>
    </source>
</evidence>